<dbReference type="SUPFAM" id="SSF53850">
    <property type="entry name" value="Periplasmic binding protein-like II"/>
    <property type="match status" value="1"/>
</dbReference>
<feature type="signal peptide" evidence="2">
    <location>
        <begin position="1"/>
        <end position="23"/>
    </location>
</feature>
<evidence type="ECO:0000259" key="3">
    <source>
        <dbReference type="Pfam" id="PF04069"/>
    </source>
</evidence>
<evidence type="ECO:0000313" key="4">
    <source>
        <dbReference type="EMBL" id="GAA4974256.1"/>
    </source>
</evidence>
<proteinExistence type="predicted"/>
<feature type="chain" id="PRO_5045236519" description="ABC-type glycine betaine transport system substrate-binding domain-containing protein" evidence="2">
    <location>
        <begin position="24"/>
        <end position="321"/>
    </location>
</feature>
<dbReference type="Proteomes" id="UP001501195">
    <property type="component" value="Unassembled WGS sequence"/>
</dbReference>
<organism evidence="4 5">
    <name type="scientific">Kineococcus glutinatus</name>
    <dbReference type="NCBI Taxonomy" id="1070872"/>
    <lineage>
        <taxon>Bacteria</taxon>
        <taxon>Bacillati</taxon>
        <taxon>Actinomycetota</taxon>
        <taxon>Actinomycetes</taxon>
        <taxon>Kineosporiales</taxon>
        <taxon>Kineosporiaceae</taxon>
        <taxon>Kineococcus</taxon>
    </lineage>
</organism>
<name>A0ABP9HMY0_9ACTN</name>
<dbReference type="Gene3D" id="3.40.190.120">
    <property type="entry name" value="Osmoprotection protein (prox), domain 2"/>
    <property type="match status" value="1"/>
</dbReference>
<dbReference type="Gene3D" id="3.40.190.10">
    <property type="entry name" value="Periplasmic binding protein-like II"/>
    <property type="match status" value="1"/>
</dbReference>
<sequence length="321" mass="32829">MRSMRRRALLTPAVAGLVLVAAACSSPSEVSGEATSSSGSPSGSGGGELVVGGSSASEMSIMQNVYAELLRAKGYTVTIKPAGERAVYAAALESGDVDVVPEYAASMAEYLNKTVNGEAAAPIATSEAAATVAAMRPLAEQRGLTVLEPAQARNSNGFYVTKAFSEENGVTTLSQLAALGRPVVLAAGDDCVENTFCQPGLERVYGLQVADVTGDPYGSASAKQKVVAGTAQLGLTGTTDGTLAAQDLVLLEDDKGLQAADNLVPVVNTEQAGDPEIAEALDALADVLTTEDLAEMNVAVDGERRKPEDVAKEYVESAGLL</sequence>
<feature type="domain" description="ABC-type glycine betaine transport system substrate-binding" evidence="3">
    <location>
        <begin position="48"/>
        <end position="316"/>
    </location>
</feature>
<accession>A0ABP9HMY0</accession>
<dbReference type="Pfam" id="PF04069">
    <property type="entry name" value="OpuAC"/>
    <property type="match status" value="1"/>
</dbReference>
<comment type="caution">
    <text evidence="4">The sequence shown here is derived from an EMBL/GenBank/DDBJ whole genome shotgun (WGS) entry which is preliminary data.</text>
</comment>
<gene>
    <name evidence="4" type="ORF">GCM10023225_14360</name>
</gene>
<feature type="compositionally biased region" description="Low complexity" evidence="1">
    <location>
        <begin position="30"/>
        <end position="41"/>
    </location>
</feature>
<feature type="region of interest" description="Disordered" evidence="1">
    <location>
        <begin position="30"/>
        <end position="50"/>
    </location>
</feature>
<reference evidence="5" key="1">
    <citation type="journal article" date="2019" name="Int. J. Syst. Evol. Microbiol.">
        <title>The Global Catalogue of Microorganisms (GCM) 10K type strain sequencing project: providing services to taxonomists for standard genome sequencing and annotation.</title>
        <authorList>
            <consortium name="The Broad Institute Genomics Platform"/>
            <consortium name="The Broad Institute Genome Sequencing Center for Infectious Disease"/>
            <person name="Wu L."/>
            <person name="Ma J."/>
        </authorList>
    </citation>
    <scope>NUCLEOTIDE SEQUENCE [LARGE SCALE GENOMIC DNA]</scope>
    <source>
        <strain evidence="5">JCM 18126</strain>
    </source>
</reference>
<evidence type="ECO:0000313" key="5">
    <source>
        <dbReference type="Proteomes" id="UP001501195"/>
    </source>
</evidence>
<protein>
    <recommendedName>
        <fullName evidence="3">ABC-type glycine betaine transport system substrate-binding domain-containing protein</fullName>
    </recommendedName>
</protein>
<keyword evidence="5" id="KW-1185">Reference proteome</keyword>
<dbReference type="PROSITE" id="PS51257">
    <property type="entry name" value="PROKAR_LIPOPROTEIN"/>
    <property type="match status" value="1"/>
</dbReference>
<evidence type="ECO:0000256" key="2">
    <source>
        <dbReference type="SAM" id="SignalP"/>
    </source>
</evidence>
<dbReference type="CDD" id="cd13606">
    <property type="entry name" value="PBP2_ProX_like"/>
    <property type="match status" value="1"/>
</dbReference>
<evidence type="ECO:0000256" key="1">
    <source>
        <dbReference type="SAM" id="MobiDB-lite"/>
    </source>
</evidence>
<dbReference type="EMBL" id="BAABIL010000187">
    <property type="protein sequence ID" value="GAA4974256.1"/>
    <property type="molecule type" value="Genomic_DNA"/>
</dbReference>
<keyword evidence="2" id="KW-0732">Signal</keyword>
<dbReference type="InterPro" id="IPR007210">
    <property type="entry name" value="ABC_Gly_betaine_transp_sub-bd"/>
</dbReference>